<keyword evidence="1 9" id="KW-1003">Cell membrane</keyword>
<dbReference type="Pfam" id="PF04354">
    <property type="entry name" value="ZipA_C"/>
    <property type="match status" value="1"/>
</dbReference>
<evidence type="ECO:0000259" key="11">
    <source>
        <dbReference type="SMART" id="SM00771"/>
    </source>
</evidence>
<evidence type="ECO:0000256" key="6">
    <source>
        <dbReference type="ARBA" id="ARBA00023136"/>
    </source>
</evidence>
<feature type="domain" description="ZipA C-terminal FtsZ-binding" evidence="11">
    <location>
        <begin position="214"/>
        <end position="342"/>
    </location>
</feature>
<evidence type="ECO:0000313" key="12">
    <source>
        <dbReference type="EMBL" id="TCC88494.1"/>
    </source>
</evidence>
<proteinExistence type="inferred from homology"/>
<keyword evidence="7 8" id="KW-0131">Cell cycle</keyword>
<keyword evidence="6 9" id="KW-0472">Membrane</keyword>
<reference evidence="12 13" key="1">
    <citation type="submission" date="2019-02" db="EMBL/GenBank/DDBJ databases">
        <title>Pedobacter sp. RP-1-13 sp. nov., isolated from Arctic soil.</title>
        <authorList>
            <person name="Dahal R.H."/>
        </authorList>
    </citation>
    <scope>NUCLEOTIDE SEQUENCE [LARGE SCALE GENOMIC DNA]</scope>
    <source>
        <strain evidence="12 13">RP-1-13</strain>
    </source>
</reference>
<keyword evidence="2 9" id="KW-0997">Cell inner membrane</keyword>
<protein>
    <recommendedName>
        <fullName evidence="8">Cell division protein ZipA</fullName>
    </recommendedName>
</protein>
<comment type="caution">
    <text evidence="12">The sequence shown here is derived from an EMBL/GenBank/DDBJ whole genome shotgun (WGS) entry which is preliminary data.</text>
</comment>
<dbReference type="InterPro" id="IPR011919">
    <property type="entry name" value="Cell_div_ZipA"/>
</dbReference>
<dbReference type="InterPro" id="IPR036765">
    <property type="entry name" value="ZipA_FtsZ-bd_C_sf"/>
</dbReference>
<dbReference type="PANTHER" id="PTHR38685:SF1">
    <property type="entry name" value="CELL DIVISION PROTEIN ZIPA"/>
    <property type="match status" value="1"/>
</dbReference>
<dbReference type="InterPro" id="IPR007449">
    <property type="entry name" value="ZipA_FtsZ-bd_C"/>
</dbReference>
<keyword evidence="13" id="KW-1185">Reference proteome</keyword>
<evidence type="ECO:0000256" key="10">
    <source>
        <dbReference type="SAM" id="Phobius"/>
    </source>
</evidence>
<dbReference type="Gene3D" id="3.30.1400.10">
    <property type="entry name" value="ZipA, C-terminal FtsZ-binding domain"/>
    <property type="match status" value="1"/>
</dbReference>
<name>A0A4R0MR33_9SPHI</name>
<evidence type="ECO:0000256" key="8">
    <source>
        <dbReference type="RuleBase" id="RU003612"/>
    </source>
</evidence>
<comment type="function">
    <text evidence="8">Essential cell division protein that stabilizes the FtsZ protofilaments by cross-linking them and that serves as a cytoplasmic membrane anchor for the Z ring. Also required for the recruitment to the septal ring of downstream cell division proteins.</text>
</comment>
<dbReference type="OrthoDB" id="264211at2"/>
<evidence type="ECO:0000256" key="4">
    <source>
        <dbReference type="ARBA" id="ARBA00022692"/>
    </source>
</evidence>
<gene>
    <name evidence="12" type="ORF">EZ428_17785</name>
</gene>
<dbReference type="GO" id="GO:0000917">
    <property type="term" value="P:division septum assembly"/>
    <property type="evidence" value="ECO:0007669"/>
    <property type="project" value="TreeGrafter"/>
</dbReference>
<evidence type="ECO:0000256" key="3">
    <source>
        <dbReference type="ARBA" id="ARBA00022618"/>
    </source>
</evidence>
<dbReference type="SUPFAM" id="SSF64383">
    <property type="entry name" value="Cell-division protein ZipA, C-terminal domain"/>
    <property type="match status" value="1"/>
</dbReference>
<dbReference type="PANTHER" id="PTHR38685">
    <property type="entry name" value="CELL DIVISION PROTEIN ZIPA"/>
    <property type="match status" value="1"/>
</dbReference>
<evidence type="ECO:0000256" key="1">
    <source>
        <dbReference type="ARBA" id="ARBA00022475"/>
    </source>
</evidence>
<feature type="transmembrane region" description="Helical" evidence="10">
    <location>
        <begin position="6"/>
        <end position="23"/>
    </location>
</feature>
<dbReference type="GO" id="GO:0005886">
    <property type="term" value="C:plasma membrane"/>
    <property type="evidence" value="ECO:0007669"/>
    <property type="project" value="UniProtKB-SubCell"/>
</dbReference>
<keyword evidence="5 10" id="KW-1133">Transmembrane helix</keyword>
<comment type="similarity">
    <text evidence="8">Belongs to the ZipA family.</text>
</comment>
<evidence type="ECO:0000313" key="13">
    <source>
        <dbReference type="Proteomes" id="UP000292884"/>
    </source>
</evidence>
<dbReference type="EMBL" id="SJSK01000005">
    <property type="protein sequence ID" value="TCC88494.1"/>
    <property type="molecule type" value="Genomic_DNA"/>
</dbReference>
<evidence type="ECO:0000256" key="9">
    <source>
        <dbReference type="RuleBase" id="RU003613"/>
    </source>
</evidence>
<dbReference type="AlphaFoldDB" id="A0A4R0MR33"/>
<evidence type="ECO:0000256" key="5">
    <source>
        <dbReference type="ARBA" id="ARBA00022989"/>
    </source>
</evidence>
<dbReference type="SMART" id="SM00771">
    <property type="entry name" value="ZipA_C"/>
    <property type="match status" value="1"/>
</dbReference>
<organism evidence="12 13">
    <name type="scientific">Pedobacter frigiditerrae</name>
    <dbReference type="NCBI Taxonomy" id="2530452"/>
    <lineage>
        <taxon>Bacteria</taxon>
        <taxon>Pseudomonadati</taxon>
        <taxon>Bacteroidota</taxon>
        <taxon>Sphingobacteriia</taxon>
        <taxon>Sphingobacteriales</taxon>
        <taxon>Sphingobacteriaceae</taxon>
        <taxon>Pedobacter</taxon>
    </lineage>
</organism>
<dbReference type="Proteomes" id="UP000292884">
    <property type="component" value="Unassembled WGS sequence"/>
</dbReference>
<accession>A0A4R0MR33</accession>
<comment type="subcellular location">
    <subcellularLocation>
        <location evidence="9">Cell inner membrane</location>
        <topology evidence="9">Single-pass type I membrane protein</topology>
    </subcellularLocation>
</comment>
<evidence type="ECO:0000256" key="7">
    <source>
        <dbReference type="ARBA" id="ARBA00023306"/>
    </source>
</evidence>
<keyword evidence="3 8" id="KW-0132">Cell division</keyword>
<sequence>MNRMTIYIVAGLLMVGLVAYLLFRLKQPSSTANYFISTQSESNERIQNLGLDKASEDASYLLDTTKLSFPNLKRETANAAYQADPDKDWVIDLIPVNGENFKKDDISKMFDYDWRSNFESTIYGFSIEENRWTFADAGDAPDLYSKLQVAIDVQDVFNDEKPNYDPKKLERYLIELEKRIKKYPAKIRLAHQESIEKAIQKAKVLVQLYHEFNQDAIIVLQSDKQFNGIKMWDALQSVGLNWGDGDLFHWSNHKDYGDDQHFSVWTSTEPGYFLPEEVKNGNMNPNDLVFGFSVPRSADPQHVFELMFKAVEYCQTRLGGKILDKNRQPFNLEKERKEMKELIGKMESKGIKAGADKALRMF</sequence>
<dbReference type="GO" id="GO:0032153">
    <property type="term" value="C:cell division site"/>
    <property type="evidence" value="ECO:0007669"/>
    <property type="project" value="TreeGrafter"/>
</dbReference>
<evidence type="ECO:0000256" key="2">
    <source>
        <dbReference type="ARBA" id="ARBA00022519"/>
    </source>
</evidence>
<keyword evidence="4 9" id="KW-0812">Transmembrane</keyword>